<evidence type="ECO:0008006" key="6">
    <source>
        <dbReference type="Google" id="ProtNLM"/>
    </source>
</evidence>
<evidence type="ECO:0000313" key="4">
    <source>
        <dbReference type="EMBL" id="GBF97022.1"/>
    </source>
</evidence>
<feature type="region of interest" description="Disordered" evidence="1">
    <location>
        <begin position="326"/>
        <end position="450"/>
    </location>
</feature>
<dbReference type="STRING" id="307507.A0A2V0PDI4"/>
<dbReference type="AlphaFoldDB" id="A0A2V0PDI4"/>
<reference evidence="4 5" key="1">
    <citation type="journal article" date="2018" name="Sci. Rep.">
        <title>Raphidocelis subcapitata (=Pseudokirchneriella subcapitata) provides an insight into genome evolution and environmental adaptations in the Sphaeropleales.</title>
        <authorList>
            <person name="Suzuki S."/>
            <person name="Yamaguchi H."/>
            <person name="Nakajima N."/>
            <person name="Kawachi M."/>
        </authorList>
    </citation>
    <scope>NUCLEOTIDE SEQUENCE [LARGE SCALE GENOMIC DNA]</scope>
    <source>
        <strain evidence="4 5">NIES-35</strain>
    </source>
</reference>
<dbReference type="SUPFAM" id="SSF51197">
    <property type="entry name" value="Clavaminate synthase-like"/>
    <property type="match status" value="1"/>
</dbReference>
<feature type="domain" description="JmjC" evidence="3">
    <location>
        <begin position="146"/>
        <end position="310"/>
    </location>
</feature>
<dbReference type="InterPro" id="IPR003349">
    <property type="entry name" value="JmjN"/>
</dbReference>
<dbReference type="GO" id="GO:0051864">
    <property type="term" value="F:histone H3K36 demethylase activity"/>
    <property type="evidence" value="ECO:0007669"/>
    <property type="project" value="TreeGrafter"/>
</dbReference>
<dbReference type="InterPro" id="IPR003347">
    <property type="entry name" value="JmjC_dom"/>
</dbReference>
<feature type="compositionally biased region" description="Acidic residues" evidence="1">
    <location>
        <begin position="328"/>
        <end position="357"/>
    </location>
</feature>
<dbReference type="GO" id="GO:0000785">
    <property type="term" value="C:chromatin"/>
    <property type="evidence" value="ECO:0007669"/>
    <property type="project" value="TreeGrafter"/>
</dbReference>
<feature type="compositionally biased region" description="Basic and acidic residues" evidence="1">
    <location>
        <begin position="513"/>
        <end position="524"/>
    </location>
</feature>
<sequence>MAPREGAERDVLTLRPSRAEFSRPFSEFVRKVLRQHPDVPMFKVVPPPGWRPRRRPFPKLDSVEIATPIKQIVYGKGGAYRCILVEQKACTAARFKQLSESEGHTAPESKRGKDVGDALLERNFWSSVTINPPFYGADTPQSFFDEKLEYGWNLRHLEGCLLHSKHVPSIPGVTSPMTYFGMWKSFFSWHLEDADLFSVNYLHFGAPKIWYCVAPSQKARFERMAQSLYPELHRGCRAFMRHKDVLLSPQMLKTYGVEYTMAKHEPGEFIVLNAAAYHAGYNLGFNCAEAVNFALPEWVELGRRVVRCKCDALRDGVRLSMRLFGCDSESEEESEEEEESSDEAGGSSDEEEEEEEGEGARPRKRRAAGDPPSRAKPAPKRAKAAAAAAAGPAPPPRPKPRATKTALAAAAAAARQRSGRTSAEARARLTAVTARAKQRPAAQDEVAPTERVLASLGLARAAAAAMRAKHEARAAAAAAAAAAGQQREGGGGPKLEPAAAAAAAAAAAPAAVKPERRLRSDDGGQPRGPAPQVVVGESKSGRRYYFVVQQHTAAAPSGDGRVVLRGLEEGPDGLFRPGPEYWEERADSLVDVRTQWVGARGGRPGGWRLRTLATRILETELTAG</sequence>
<dbReference type="EMBL" id="BDRX01000091">
    <property type="protein sequence ID" value="GBF97022.1"/>
    <property type="molecule type" value="Genomic_DNA"/>
</dbReference>
<feature type="region of interest" description="Disordered" evidence="1">
    <location>
        <begin position="508"/>
        <end position="535"/>
    </location>
</feature>
<accession>A0A2V0PDI4</accession>
<feature type="domain" description="JmjN" evidence="2">
    <location>
        <begin position="11"/>
        <end position="53"/>
    </location>
</feature>
<dbReference type="SMART" id="SM00545">
    <property type="entry name" value="JmjN"/>
    <property type="match status" value="1"/>
</dbReference>
<dbReference type="OrthoDB" id="9547406at2759"/>
<dbReference type="GO" id="GO:0005634">
    <property type="term" value="C:nucleus"/>
    <property type="evidence" value="ECO:0007669"/>
    <property type="project" value="TreeGrafter"/>
</dbReference>
<evidence type="ECO:0000259" key="2">
    <source>
        <dbReference type="PROSITE" id="PS51183"/>
    </source>
</evidence>
<dbReference type="Pfam" id="PF02373">
    <property type="entry name" value="JmjC"/>
    <property type="match status" value="1"/>
</dbReference>
<dbReference type="PANTHER" id="PTHR10694:SF7">
    <property type="entry name" value="[HISTONE H3]-TRIMETHYL-L-LYSINE(9) DEMETHYLASE"/>
    <property type="match status" value="1"/>
</dbReference>
<evidence type="ECO:0000259" key="3">
    <source>
        <dbReference type="PROSITE" id="PS51184"/>
    </source>
</evidence>
<dbReference type="SMART" id="SM00558">
    <property type="entry name" value="JmjC"/>
    <property type="match status" value="1"/>
</dbReference>
<evidence type="ECO:0000256" key="1">
    <source>
        <dbReference type="SAM" id="MobiDB-lite"/>
    </source>
</evidence>
<comment type="caution">
    <text evidence="4">The sequence shown here is derived from an EMBL/GenBank/DDBJ whole genome shotgun (WGS) entry which is preliminary data.</text>
</comment>
<evidence type="ECO:0000313" key="5">
    <source>
        <dbReference type="Proteomes" id="UP000247498"/>
    </source>
</evidence>
<dbReference type="GO" id="GO:0032454">
    <property type="term" value="F:histone H3K9 demethylase activity"/>
    <property type="evidence" value="ECO:0007669"/>
    <property type="project" value="TreeGrafter"/>
</dbReference>
<feature type="compositionally biased region" description="Low complexity" evidence="1">
    <location>
        <begin position="403"/>
        <end position="415"/>
    </location>
</feature>
<protein>
    <recommendedName>
        <fullName evidence="6">Jumonji domain-containing protein</fullName>
    </recommendedName>
</protein>
<organism evidence="4 5">
    <name type="scientific">Raphidocelis subcapitata</name>
    <dbReference type="NCBI Taxonomy" id="307507"/>
    <lineage>
        <taxon>Eukaryota</taxon>
        <taxon>Viridiplantae</taxon>
        <taxon>Chlorophyta</taxon>
        <taxon>core chlorophytes</taxon>
        <taxon>Chlorophyceae</taxon>
        <taxon>CS clade</taxon>
        <taxon>Sphaeropleales</taxon>
        <taxon>Selenastraceae</taxon>
        <taxon>Raphidocelis</taxon>
    </lineage>
</organism>
<gene>
    <name evidence="4" type="ORF">Rsub_09495</name>
</gene>
<dbReference type="GO" id="GO:0010468">
    <property type="term" value="P:regulation of gene expression"/>
    <property type="evidence" value="ECO:0007669"/>
    <property type="project" value="TreeGrafter"/>
</dbReference>
<name>A0A2V0PDI4_9CHLO</name>
<dbReference type="PANTHER" id="PTHR10694">
    <property type="entry name" value="LYSINE-SPECIFIC DEMETHYLASE"/>
    <property type="match status" value="1"/>
</dbReference>
<keyword evidence="5" id="KW-1185">Reference proteome</keyword>
<dbReference type="PROSITE" id="PS51184">
    <property type="entry name" value="JMJC"/>
    <property type="match status" value="1"/>
</dbReference>
<dbReference type="Gene3D" id="2.60.120.650">
    <property type="entry name" value="Cupin"/>
    <property type="match status" value="1"/>
</dbReference>
<dbReference type="Proteomes" id="UP000247498">
    <property type="component" value="Unassembled WGS sequence"/>
</dbReference>
<dbReference type="InParanoid" id="A0A2V0PDI4"/>
<proteinExistence type="predicted"/>
<dbReference type="PROSITE" id="PS51183">
    <property type="entry name" value="JMJN"/>
    <property type="match status" value="1"/>
</dbReference>